<sequence>MIELKDIAYHQSPVRDLFREFDLYYQDSSTRRLVTATTFPVVVPNYRLSSRSNSVRHPNHAEDILELLVFLTTTSNIPRVFDPSRIYLISHSCGAHMLASIVLDSSNVSPTLTPSSTILAAIQGIILSEGTYDIDRLLLDFPAYRSWFIVDAFEDKPSYSAFNTTTLGLRTQTNTRWLIIHSKGDTLVNVAQSEAMLAHLQSLYRGHESQLVQGNIDELDEEHDALLTTSIYLRIVAGFIKGVD</sequence>
<reference evidence="3" key="1">
    <citation type="submission" date="2022-08" db="EMBL/GenBank/DDBJ databases">
        <authorList>
            <consortium name="DOE Joint Genome Institute"/>
            <person name="Min B."/>
            <person name="Riley R."/>
            <person name="Sierra-Patev S."/>
            <person name="Naranjo-Ortiz M."/>
            <person name="Looney B."/>
            <person name="Konkel Z."/>
            <person name="Slot J.C."/>
            <person name="Sakamoto Y."/>
            <person name="Steenwyk J.L."/>
            <person name="Rokas A."/>
            <person name="Carro J."/>
            <person name="Camarero S."/>
            <person name="Ferreira P."/>
            <person name="Molpeceres G."/>
            <person name="Ruiz-Duenas F.J."/>
            <person name="Serrano A."/>
            <person name="Henrissat B."/>
            <person name="Drula E."/>
            <person name="Hughes K.W."/>
            <person name="Mata J.L."/>
            <person name="Ishikawa N.K."/>
            <person name="Vargas-Isla R."/>
            <person name="Ushijima S."/>
            <person name="Smith C.A."/>
            <person name="Ahrendt S."/>
            <person name="Andreopoulos W."/>
            <person name="He G."/>
            <person name="Labutti K."/>
            <person name="Lipzen A."/>
            <person name="Ng V."/>
            <person name="Sandor L."/>
            <person name="Barry K."/>
            <person name="Martinez A.T."/>
            <person name="Xiao Y."/>
            <person name="Gibbons J.G."/>
            <person name="Terashima K."/>
            <person name="Hibbett D.S."/>
            <person name="Grigoriev I.V."/>
        </authorList>
    </citation>
    <scope>NUCLEOTIDE SEQUENCE</scope>
    <source>
        <strain evidence="3">TFB9207</strain>
    </source>
</reference>
<dbReference type="Proteomes" id="UP001163846">
    <property type="component" value="Unassembled WGS sequence"/>
</dbReference>
<dbReference type="AlphaFoldDB" id="A0AA38UJB8"/>
<keyword evidence="1" id="KW-0378">Hydrolase</keyword>
<dbReference type="InterPro" id="IPR050300">
    <property type="entry name" value="GDXG_lipolytic_enzyme"/>
</dbReference>
<keyword evidence="4" id="KW-1185">Reference proteome</keyword>
<evidence type="ECO:0000259" key="2">
    <source>
        <dbReference type="Pfam" id="PF20434"/>
    </source>
</evidence>
<organism evidence="3 4">
    <name type="scientific">Lentinula raphanica</name>
    <dbReference type="NCBI Taxonomy" id="153919"/>
    <lineage>
        <taxon>Eukaryota</taxon>
        <taxon>Fungi</taxon>
        <taxon>Dikarya</taxon>
        <taxon>Basidiomycota</taxon>
        <taxon>Agaricomycotina</taxon>
        <taxon>Agaricomycetes</taxon>
        <taxon>Agaricomycetidae</taxon>
        <taxon>Agaricales</taxon>
        <taxon>Marasmiineae</taxon>
        <taxon>Omphalotaceae</taxon>
        <taxon>Lentinula</taxon>
    </lineage>
</organism>
<dbReference type="PANTHER" id="PTHR48081:SF33">
    <property type="entry name" value="KYNURENINE FORMAMIDASE"/>
    <property type="match status" value="1"/>
</dbReference>
<feature type="domain" description="BD-FAE-like" evidence="2">
    <location>
        <begin position="34"/>
        <end position="199"/>
    </location>
</feature>
<dbReference type="PANTHER" id="PTHR48081">
    <property type="entry name" value="AB HYDROLASE SUPERFAMILY PROTEIN C4A8.06C"/>
    <property type="match status" value="1"/>
</dbReference>
<dbReference type="SUPFAM" id="SSF53474">
    <property type="entry name" value="alpha/beta-Hydrolases"/>
    <property type="match status" value="1"/>
</dbReference>
<dbReference type="Gene3D" id="3.40.50.1820">
    <property type="entry name" value="alpha/beta hydrolase"/>
    <property type="match status" value="1"/>
</dbReference>
<gene>
    <name evidence="3" type="ORF">F5878DRAFT_649465</name>
</gene>
<evidence type="ECO:0000313" key="3">
    <source>
        <dbReference type="EMBL" id="KAJ3843420.1"/>
    </source>
</evidence>
<accession>A0AA38UJB8</accession>
<evidence type="ECO:0000256" key="1">
    <source>
        <dbReference type="ARBA" id="ARBA00022801"/>
    </source>
</evidence>
<evidence type="ECO:0000313" key="4">
    <source>
        <dbReference type="Proteomes" id="UP001163846"/>
    </source>
</evidence>
<comment type="caution">
    <text evidence="3">The sequence shown here is derived from an EMBL/GenBank/DDBJ whole genome shotgun (WGS) entry which is preliminary data.</text>
</comment>
<dbReference type="GO" id="GO:0016787">
    <property type="term" value="F:hydrolase activity"/>
    <property type="evidence" value="ECO:0007669"/>
    <property type="project" value="UniProtKB-KW"/>
</dbReference>
<dbReference type="EMBL" id="MU805976">
    <property type="protein sequence ID" value="KAJ3843420.1"/>
    <property type="molecule type" value="Genomic_DNA"/>
</dbReference>
<dbReference type="Pfam" id="PF20434">
    <property type="entry name" value="BD-FAE"/>
    <property type="match status" value="1"/>
</dbReference>
<dbReference type="InterPro" id="IPR029058">
    <property type="entry name" value="AB_hydrolase_fold"/>
</dbReference>
<dbReference type="InterPro" id="IPR049492">
    <property type="entry name" value="BD-FAE-like_dom"/>
</dbReference>
<protein>
    <recommendedName>
        <fullName evidence="2">BD-FAE-like domain-containing protein</fullName>
    </recommendedName>
</protein>
<proteinExistence type="predicted"/>
<name>A0AA38UJB8_9AGAR</name>